<organism evidence="1 2">
    <name type="scientific">Algoriphagus winogradskyi</name>
    <dbReference type="NCBI Taxonomy" id="237017"/>
    <lineage>
        <taxon>Bacteria</taxon>
        <taxon>Pseudomonadati</taxon>
        <taxon>Bacteroidota</taxon>
        <taxon>Cytophagia</taxon>
        <taxon>Cytophagales</taxon>
        <taxon>Cyclobacteriaceae</taxon>
        <taxon>Algoriphagus</taxon>
    </lineage>
</organism>
<dbReference type="Proteomes" id="UP001157915">
    <property type="component" value="Unassembled WGS sequence"/>
</dbReference>
<accession>A0ABY1PA22</accession>
<proteinExistence type="predicted"/>
<sequence length="85" mass="9777">MLRVIFGSVAVEPLSLALNEFQLVYFFDESYLLELIGWIHRKGEDPDDFNADWKSGKLLVTFGYEQMGLISYLPVSLDQSFLKVL</sequence>
<keyword evidence="2" id="KW-1185">Reference proteome</keyword>
<evidence type="ECO:0000313" key="1">
    <source>
        <dbReference type="EMBL" id="SMP28512.1"/>
    </source>
</evidence>
<comment type="caution">
    <text evidence="1">The sequence shown here is derived from an EMBL/GenBank/DDBJ whole genome shotgun (WGS) entry which is preliminary data.</text>
</comment>
<name>A0ABY1PA22_9BACT</name>
<dbReference type="RefSeq" id="WP_283413758.1">
    <property type="nucleotide sequence ID" value="NZ_FXUA01000006.1"/>
</dbReference>
<dbReference type="EMBL" id="FXUA01000006">
    <property type="protein sequence ID" value="SMP28512.1"/>
    <property type="molecule type" value="Genomic_DNA"/>
</dbReference>
<gene>
    <name evidence="1" type="ORF">SAMN06265367_1067</name>
</gene>
<reference evidence="1 2" key="1">
    <citation type="submission" date="2017-05" db="EMBL/GenBank/DDBJ databases">
        <authorList>
            <person name="Varghese N."/>
            <person name="Submissions S."/>
        </authorList>
    </citation>
    <scope>NUCLEOTIDE SEQUENCE [LARGE SCALE GENOMIC DNA]</scope>
    <source>
        <strain evidence="1 2">DSM 15360</strain>
    </source>
</reference>
<evidence type="ECO:0000313" key="2">
    <source>
        <dbReference type="Proteomes" id="UP001157915"/>
    </source>
</evidence>
<protein>
    <submittedName>
        <fullName evidence="1">Uncharacterized protein</fullName>
    </submittedName>
</protein>